<comment type="caution">
    <text evidence="1">The sequence shown here is derived from an EMBL/GenBank/DDBJ whole genome shotgun (WGS) entry which is preliminary data.</text>
</comment>
<keyword evidence="2" id="KW-1185">Reference proteome</keyword>
<protein>
    <recommendedName>
        <fullName evidence="3">LTXXQ motif family protein</fullName>
    </recommendedName>
</protein>
<dbReference type="EMBL" id="BSOW01000009">
    <property type="protein sequence ID" value="GLR86195.1"/>
    <property type="molecule type" value="Genomic_DNA"/>
</dbReference>
<reference evidence="2" key="1">
    <citation type="journal article" date="2019" name="Int. J. Syst. Evol. Microbiol.">
        <title>The Global Catalogue of Microorganisms (GCM) 10K type strain sequencing project: providing services to taxonomists for standard genome sequencing and annotation.</title>
        <authorList>
            <consortium name="The Broad Institute Genomics Platform"/>
            <consortium name="The Broad Institute Genome Sequencing Center for Infectious Disease"/>
            <person name="Wu L."/>
            <person name="Ma J."/>
        </authorList>
    </citation>
    <scope>NUCLEOTIDE SEQUENCE [LARGE SCALE GENOMIC DNA]</scope>
    <source>
        <strain evidence="2">NBRC 102520</strain>
    </source>
</reference>
<dbReference type="InterPro" id="IPR012899">
    <property type="entry name" value="LTXXQ"/>
</dbReference>
<gene>
    <name evidence="1" type="ORF">GCM10007857_29060</name>
</gene>
<evidence type="ECO:0008006" key="3">
    <source>
        <dbReference type="Google" id="ProtNLM"/>
    </source>
</evidence>
<sequence length="339" mass="36419">MNVHAGAFRNGRLMSNPMARAQIAAAAALVGWHGVGNGWWQHPGGFYGWVGPLFWPFAYNDLYDYTIWGDGLGFWGYGYPDIYAGIFGPYGYDGLSAYLPQRPYGRRQARGVALDQLCGSDRREIVGLPIDQIADAVQPTDVQGADLDALGNASILAAELIRASCPTQVAATAPGRLAAMQQRVEAMTKAVALVQPALDKFYGSLTDEQKARFNALAEDQRRAAASNNSNASLAQNCGTPVGLDWPGAEIEARLHPDDTQRAALQVLGDTSAKVSASLKAACQPSDAMTPPARMAAIRKRLDVMLDGVKSVRAALEAFYATLNDEQKAQFEAIGPRRTS</sequence>
<proteinExistence type="predicted"/>
<dbReference type="Proteomes" id="UP001156905">
    <property type="component" value="Unassembled WGS sequence"/>
</dbReference>
<name>A0ABQ6AW03_9BRAD</name>
<evidence type="ECO:0000313" key="2">
    <source>
        <dbReference type="Proteomes" id="UP001156905"/>
    </source>
</evidence>
<dbReference type="Pfam" id="PF07813">
    <property type="entry name" value="LTXXQ"/>
    <property type="match status" value="2"/>
</dbReference>
<dbReference type="RefSeq" id="WP_284266328.1">
    <property type="nucleotide sequence ID" value="NZ_BSOW01000009.1"/>
</dbReference>
<evidence type="ECO:0000313" key="1">
    <source>
        <dbReference type="EMBL" id="GLR86195.1"/>
    </source>
</evidence>
<accession>A0ABQ6AW03</accession>
<organism evidence="1 2">
    <name type="scientific">Bradyrhizobium iriomotense</name>
    <dbReference type="NCBI Taxonomy" id="441950"/>
    <lineage>
        <taxon>Bacteria</taxon>
        <taxon>Pseudomonadati</taxon>
        <taxon>Pseudomonadota</taxon>
        <taxon>Alphaproteobacteria</taxon>
        <taxon>Hyphomicrobiales</taxon>
        <taxon>Nitrobacteraceae</taxon>
        <taxon>Bradyrhizobium</taxon>
    </lineage>
</organism>